<reference evidence="1 2" key="1">
    <citation type="submission" date="2020-08" db="EMBL/GenBank/DDBJ databases">
        <title>Sequencing the genomes of 1000 actinobacteria strains.</title>
        <authorList>
            <person name="Klenk H.-P."/>
        </authorList>
    </citation>
    <scope>NUCLEOTIDE SEQUENCE [LARGE SCALE GENOMIC DNA]</scope>
    <source>
        <strain evidence="1 2">DSM 46659</strain>
    </source>
</reference>
<sequence length="98" mass="10939">MSARHGKPQTMTIRVEATITVDAERAHLWALTHGEQGREGYLRLFAADLSEAPALVETGARLMWHRLGGKVPEPVELAALNGRTVRDQVRFDRDAAFF</sequence>
<organism evidence="1 2">
    <name type="scientific">Nocardiopsis mwathae</name>
    <dbReference type="NCBI Taxonomy" id="1472723"/>
    <lineage>
        <taxon>Bacteria</taxon>
        <taxon>Bacillati</taxon>
        <taxon>Actinomycetota</taxon>
        <taxon>Actinomycetes</taxon>
        <taxon>Streptosporangiales</taxon>
        <taxon>Nocardiopsidaceae</taxon>
        <taxon>Nocardiopsis</taxon>
    </lineage>
</organism>
<comment type="caution">
    <text evidence="1">The sequence shown here is derived from an EMBL/GenBank/DDBJ whole genome shotgun (WGS) entry which is preliminary data.</text>
</comment>
<dbReference type="Proteomes" id="UP000546642">
    <property type="component" value="Unassembled WGS sequence"/>
</dbReference>
<dbReference type="RefSeq" id="WP_184075495.1">
    <property type="nucleotide sequence ID" value="NZ_JACHDS010000001.1"/>
</dbReference>
<dbReference type="EMBL" id="JACHDS010000001">
    <property type="protein sequence ID" value="MBB6172158.1"/>
    <property type="molecule type" value="Genomic_DNA"/>
</dbReference>
<name>A0A7X0D5E2_9ACTN</name>
<keyword evidence="2" id="KW-1185">Reference proteome</keyword>
<gene>
    <name evidence="1" type="ORF">HNR23_002218</name>
</gene>
<evidence type="ECO:0000313" key="1">
    <source>
        <dbReference type="EMBL" id="MBB6172158.1"/>
    </source>
</evidence>
<proteinExistence type="predicted"/>
<dbReference type="AlphaFoldDB" id="A0A7X0D5E2"/>
<protein>
    <submittedName>
        <fullName evidence="1">Uncharacterized protein</fullName>
    </submittedName>
</protein>
<evidence type="ECO:0000313" key="2">
    <source>
        <dbReference type="Proteomes" id="UP000546642"/>
    </source>
</evidence>
<accession>A0A7X0D5E2</accession>